<dbReference type="InterPro" id="IPR027417">
    <property type="entry name" value="P-loop_NTPase"/>
</dbReference>
<feature type="region of interest" description="Disordered" evidence="10">
    <location>
        <begin position="648"/>
        <end position="761"/>
    </location>
</feature>
<dbReference type="InterPro" id="IPR001650">
    <property type="entry name" value="Helicase_C-like"/>
</dbReference>
<keyword evidence="2" id="KW-0479">Metal-binding</keyword>
<dbReference type="PROSITE" id="PS00518">
    <property type="entry name" value="ZF_RING_1"/>
    <property type="match status" value="1"/>
</dbReference>
<dbReference type="PROSITE" id="PS51192">
    <property type="entry name" value="HELICASE_ATP_BIND_1"/>
    <property type="match status" value="1"/>
</dbReference>
<evidence type="ECO:0000259" key="12">
    <source>
        <dbReference type="PROSITE" id="PS51192"/>
    </source>
</evidence>
<evidence type="ECO:0000313" key="14">
    <source>
        <dbReference type="EMBL" id="RPD53630.1"/>
    </source>
</evidence>
<dbReference type="Gene3D" id="3.40.50.300">
    <property type="entry name" value="P-loop containing nucleotide triphosphate hydrolases"/>
    <property type="match status" value="2"/>
</dbReference>
<evidence type="ECO:0000259" key="11">
    <source>
        <dbReference type="PROSITE" id="PS50089"/>
    </source>
</evidence>
<evidence type="ECO:0000256" key="9">
    <source>
        <dbReference type="PROSITE-ProRule" id="PRU00175"/>
    </source>
</evidence>
<sequence length="962" mass="107529">MSEQPPTTQRISRVLAALDNPAFFLPNPTTTTTTPLPPVSLAPPQTPLKRRRATPAPAVDYATALGLAGLGPTSSQKRKASGPENDYDYPQASGSSPPRATPRRGGVMTQFGLNYDDESAVRSIDRGGDDQQLKLAEFVSKGIDNAAHGLTIEKAMQKLGLNDAKDLIPGMEVRLLPHQIIGVAWMVDQERKTQYKGGILADDMGLGKTVQMIATMVMNQPSEKDEHRATLIVVPAALLLQWKEELETKTNDIFDVHIQHGKDKIKRADLLAEKDVVITTYHTLNLDFGIPNDIESGDELDYIKEHGGPMSQTKWYRVVLDEAQFVRNRSTRCSKAVAMLRAKYRWCLTGTPITNTLADIYGFLRFGRFRPWNDWNDFNTHIAKEQLRDAQLAGDRARAVLAPLLLRRTKDAKLDNGQPILQLPPKHIELVEVEFSKDERDIYDQFEKRAQIQINRFIRNNTLLKNHQYILVLILRLRQVCTHPYLVLHDTHGFEDPTLLLAASADDKEIVRATKAMGVQWVARVKQQFLERAKAIELADDDDIDDVQPVCPKCEDMIFEENGRILGCGHEICDECLTALATESVEHNGIFGNNDEQTNLRIEKEFEAAVAKGLRPCPKCKKMQDLRPNNVFKASAFMPTPAEVRAACRAAKDRSRGPTPVAKRRKIEVIELSDSSDDSDSDDGMPDLSKLLNSSPVGNKNAKNGKKAKKTDSDDDMSDSDSDVPRKKGKSKPTPKGKGKAKKDELDEDVAPPPPDPSQYNVWMEGGNNTESSAKMTQMVAYLKEWECTGDKTIVFSQWTSMLDLCEQIFARNGIRSLRYDGSMGREAREYCLKEFRRPGGPKVVLVSIKCGGVGLNLVSANRVINLDLSWNYATESQAYDRVHRLGQEKEVHVKRLVIRDTIEERMLKLQDTKLSLSDAALGEGTMGKKLDKLSVKQIRELFGMNRYKENANGSQSQGGSQ</sequence>
<dbReference type="InterPro" id="IPR038718">
    <property type="entry name" value="SNF2-like_sf"/>
</dbReference>
<dbReference type="GO" id="GO:0005634">
    <property type="term" value="C:nucleus"/>
    <property type="evidence" value="ECO:0007669"/>
    <property type="project" value="TreeGrafter"/>
</dbReference>
<dbReference type="Proteomes" id="UP000313359">
    <property type="component" value="Unassembled WGS sequence"/>
</dbReference>
<keyword evidence="3" id="KW-0547">Nucleotide-binding</keyword>
<dbReference type="Pfam" id="PF00176">
    <property type="entry name" value="SNF2-rel_dom"/>
    <property type="match status" value="1"/>
</dbReference>
<dbReference type="PANTHER" id="PTHR45626:SF16">
    <property type="entry name" value="ATP-DEPENDENT HELICASE ULS1"/>
    <property type="match status" value="1"/>
</dbReference>
<feature type="compositionally biased region" description="Low complexity" evidence="10">
    <location>
        <begin position="25"/>
        <end position="34"/>
    </location>
</feature>
<dbReference type="GO" id="GO:0004386">
    <property type="term" value="F:helicase activity"/>
    <property type="evidence" value="ECO:0007669"/>
    <property type="project" value="UniProtKB-KW"/>
</dbReference>
<dbReference type="InterPro" id="IPR013083">
    <property type="entry name" value="Znf_RING/FYVE/PHD"/>
</dbReference>
<evidence type="ECO:0000256" key="1">
    <source>
        <dbReference type="ARBA" id="ARBA00007025"/>
    </source>
</evidence>
<dbReference type="GO" id="GO:0005737">
    <property type="term" value="C:cytoplasm"/>
    <property type="evidence" value="ECO:0007669"/>
    <property type="project" value="TreeGrafter"/>
</dbReference>
<dbReference type="InterPro" id="IPR049730">
    <property type="entry name" value="SNF2/RAD54-like_C"/>
</dbReference>
<evidence type="ECO:0000256" key="6">
    <source>
        <dbReference type="ARBA" id="ARBA00022806"/>
    </source>
</evidence>
<keyword evidence="4 9" id="KW-0863">Zinc-finger</keyword>
<dbReference type="SMART" id="SM00487">
    <property type="entry name" value="DEXDc"/>
    <property type="match status" value="1"/>
</dbReference>
<feature type="compositionally biased region" description="Pro residues" evidence="10">
    <location>
        <begin position="35"/>
        <end position="46"/>
    </location>
</feature>
<dbReference type="PROSITE" id="PS51194">
    <property type="entry name" value="HELICASE_CTER"/>
    <property type="match status" value="1"/>
</dbReference>
<dbReference type="SUPFAM" id="SSF52540">
    <property type="entry name" value="P-loop containing nucleoside triphosphate hydrolases"/>
    <property type="match status" value="2"/>
</dbReference>
<keyword evidence="8" id="KW-0067">ATP-binding</keyword>
<reference evidence="14" key="1">
    <citation type="journal article" date="2018" name="Genome Biol. Evol.">
        <title>Genomics and development of Lentinus tigrinus, a white-rot wood-decaying mushroom with dimorphic fruiting bodies.</title>
        <authorList>
            <person name="Wu B."/>
            <person name="Xu Z."/>
            <person name="Knudson A."/>
            <person name="Carlson A."/>
            <person name="Chen N."/>
            <person name="Kovaka S."/>
            <person name="LaButti K."/>
            <person name="Lipzen A."/>
            <person name="Pennachio C."/>
            <person name="Riley R."/>
            <person name="Schakwitz W."/>
            <person name="Umezawa K."/>
            <person name="Ohm R.A."/>
            <person name="Grigoriev I.V."/>
            <person name="Nagy L.G."/>
            <person name="Gibbons J."/>
            <person name="Hibbett D."/>
        </authorList>
    </citation>
    <scope>NUCLEOTIDE SEQUENCE [LARGE SCALE GENOMIC DNA]</scope>
    <source>
        <strain evidence="14">ALCF2SS1-6</strain>
    </source>
</reference>
<dbReference type="Pfam" id="PF00271">
    <property type="entry name" value="Helicase_C"/>
    <property type="match status" value="1"/>
</dbReference>
<feature type="compositionally biased region" description="Basic residues" evidence="10">
    <location>
        <begin position="727"/>
        <end position="741"/>
    </location>
</feature>
<feature type="domain" description="Helicase ATP-binding" evidence="12">
    <location>
        <begin position="189"/>
        <end position="370"/>
    </location>
</feature>
<feature type="region of interest" description="Disordered" evidence="10">
    <location>
        <begin position="23"/>
        <end position="55"/>
    </location>
</feature>
<keyword evidence="7" id="KW-0862">Zinc</keyword>
<evidence type="ECO:0000256" key="10">
    <source>
        <dbReference type="SAM" id="MobiDB-lite"/>
    </source>
</evidence>
<name>A0A5C2RR23_9APHY</name>
<accession>A0A5C2RR23</accession>
<dbReference type="SMART" id="SM00184">
    <property type="entry name" value="RING"/>
    <property type="match status" value="1"/>
</dbReference>
<dbReference type="STRING" id="1328759.A0A5C2RR23"/>
<feature type="compositionally biased region" description="Acidic residues" evidence="10">
    <location>
        <begin position="674"/>
        <end position="685"/>
    </location>
</feature>
<dbReference type="InterPro" id="IPR050628">
    <property type="entry name" value="SNF2_RAD54_helicase_TF"/>
</dbReference>
<dbReference type="AlphaFoldDB" id="A0A5C2RR23"/>
<evidence type="ECO:0000256" key="8">
    <source>
        <dbReference type="ARBA" id="ARBA00022840"/>
    </source>
</evidence>
<evidence type="ECO:0000259" key="13">
    <source>
        <dbReference type="PROSITE" id="PS51194"/>
    </source>
</evidence>
<proteinExistence type="inferred from homology"/>
<protein>
    <recommendedName>
        <fullName evidence="16">SNF2 family DNA-dependent ATPase</fullName>
    </recommendedName>
</protein>
<evidence type="ECO:0000313" key="15">
    <source>
        <dbReference type="Proteomes" id="UP000313359"/>
    </source>
</evidence>
<dbReference type="GO" id="GO:0008094">
    <property type="term" value="F:ATP-dependent activity, acting on DNA"/>
    <property type="evidence" value="ECO:0007669"/>
    <property type="project" value="TreeGrafter"/>
</dbReference>
<dbReference type="InterPro" id="IPR000330">
    <property type="entry name" value="SNF2_N"/>
</dbReference>
<comment type="similarity">
    <text evidence="1">Belongs to the SNF2/RAD54 helicase family.</text>
</comment>
<evidence type="ECO:0008006" key="16">
    <source>
        <dbReference type="Google" id="ProtNLM"/>
    </source>
</evidence>
<dbReference type="CDD" id="cd18793">
    <property type="entry name" value="SF2_C_SNF"/>
    <property type="match status" value="1"/>
</dbReference>
<evidence type="ECO:0000256" key="3">
    <source>
        <dbReference type="ARBA" id="ARBA00022741"/>
    </source>
</evidence>
<dbReference type="PANTHER" id="PTHR45626">
    <property type="entry name" value="TRANSCRIPTION TERMINATION FACTOR 2-RELATED"/>
    <property type="match status" value="1"/>
</dbReference>
<keyword evidence="6" id="KW-0347">Helicase</keyword>
<dbReference type="InterPro" id="IPR001841">
    <property type="entry name" value="Znf_RING"/>
</dbReference>
<feature type="region of interest" description="Disordered" evidence="10">
    <location>
        <begin position="68"/>
        <end position="107"/>
    </location>
</feature>
<evidence type="ECO:0000256" key="4">
    <source>
        <dbReference type="ARBA" id="ARBA00022771"/>
    </source>
</evidence>
<feature type="compositionally biased region" description="Acidic residues" evidence="10">
    <location>
        <begin position="713"/>
        <end position="722"/>
    </location>
</feature>
<evidence type="ECO:0000256" key="5">
    <source>
        <dbReference type="ARBA" id="ARBA00022801"/>
    </source>
</evidence>
<evidence type="ECO:0000256" key="7">
    <source>
        <dbReference type="ARBA" id="ARBA00022833"/>
    </source>
</evidence>
<dbReference type="PROSITE" id="PS50089">
    <property type="entry name" value="ZF_RING_2"/>
    <property type="match status" value="1"/>
</dbReference>
<dbReference type="GO" id="GO:0016787">
    <property type="term" value="F:hydrolase activity"/>
    <property type="evidence" value="ECO:0007669"/>
    <property type="project" value="UniProtKB-KW"/>
</dbReference>
<dbReference type="Gene3D" id="3.40.50.10810">
    <property type="entry name" value="Tandem AAA-ATPase domain"/>
    <property type="match status" value="1"/>
</dbReference>
<evidence type="ECO:0000256" key="2">
    <source>
        <dbReference type="ARBA" id="ARBA00022723"/>
    </source>
</evidence>
<dbReference type="InterPro" id="IPR014001">
    <property type="entry name" value="Helicase_ATP-bd"/>
</dbReference>
<organism evidence="14 15">
    <name type="scientific">Lentinus tigrinus ALCF2SS1-6</name>
    <dbReference type="NCBI Taxonomy" id="1328759"/>
    <lineage>
        <taxon>Eukaryota</taxon>
        <taxon>Fungi</taxon>
        <taxon>Dikarya</taxon>
        <taxon>Basidiomycota</taxon>
        <taxon>Agaricomycotina</taxon>
        <taxon>Agaricomycetes</taxon>
        <taxon>Polyporales</taxon>
        <taxon>Polyporaceae</taxon>
        <taxon>Lentinus</taxon>
    </lineage>
</organism>
<gene>
    <name evidence="14" type="ORF">L227DRAFT_581187</name>
</gene>
<dbReference type="Gene3D" id="3.30.40.10">
    <property type="entry name" value="Zinc/RING finger domain, C3HC4 (zinc finger)"/>
    <property type="match status" value="1"/>
</dbReference>
<dbReference type="SMART" id="SM00490">
    <property type="entry name" value="HELICc"/>
    <property type="match status" value="1"/>
</dbReference>
<dbReference type="InterPro" id="IPR017907">
    <property type="entry name" value="Znf_RING_CS"/>
</dbReference>
<dbReference type="GO" id="GO:0005524">
    <property type="term" value="F:ATP binding"/>
    <property type="evidence" value="ECO:0007669"/>
    <property type="project" value="UniProtKB-KW"/>
</dbReference>
<dbReference type="EMBL" id="ML122318">
    <property type="protein sequence ID" value="RPD53630.1"/>
    <property type="molecule type" value="Genomic_DNA"/>
</dbReference>
<feature type="domain" description="Helicase C-terminal" evidence="13">
    <location>
        <begin position="775"/>
        <end position="935"/>
    </location>
</feature>
<keyword evidence="15" id="KW-1185">Reference proteome</keyword>
<dbReference type="CDD" id="cd18008">
    <property type="entry name" value="DEXDc_SHPRH-like"/>
    <property type="match status" value="1"/>
</dbReference>
<dbReference type="GO" id="GO:0000724">
    <property type="term" value="P:double-strand break repair via homologous recombination"/>
    <property type="evidence" value="ECO:0007669"/>
    <property type="project" value="TreeGrafter"/>
</dbReference>
<feature type="domain" description="RING-type" evidence="11">
    <location>
        <begin position="551"/>
        <end position="621"/>
    </location>
</feature>
<dbReference type="OrthoDB" id="423559at2759"/>
<keyword evidence="5" id="KW-0378">Hydrolase</keyword>
<dbReference type="GO" id="GO:0008270">
    <property type="term" value="F:zinc ion binding"/>
    <property type="evidence" value="ECO:0007669"/>
    <property type="project" value="UniProtKB-KW"/>
</dbReference>